<dbReference type="AlphaFoldDB" id="A0A319ECY3"/>
<keyword evidence="1" id="KW-0472">Membrane</keyword>
<evidence type="ECO:0000256" key="1">
    <source>
        <dbReference type="SAM" id="Phobius"/>
    </source>
</evidence>
<gene>
    <name evidence="2" type="ORF">BO78DRAFT_79067</name>
</gene>
<organism evidence="2 3">
    <name type="scientific">Aspergillus sclerotiicarbonarius (strain CBS 121057 / IBT 28362)</name>
    <dbReference type="NCBI Taxonomy" id="1448318"/>
    <lineage>
        <taxon>Eukaryota</taxon>
        <taxon>Fungi</taxon>
        <taxon>Dikarya</taxon>
        <taxon>Ascomycota</taxon>
        <taxon>Pezizomycotina</taxon>
        <taxon>Eurotiomycetes</taxon>
        <taxon>Eurotiomycetidae</taxon>
        <taxon>Eurotiales</taxon>
        <taxon>Aspergillaceae</taxon>
        <taxon>Aspergillus</taxon>
        <taxon>Aspergillus subgen. Circumdati</taxon>
    </lineage>
</organism>
<dbReference type="EMBL" id="KZ826337">
    <property type="protein sequence ID" value="PYI08012.1"/>
    <property type="molecule type" value="Genomic_DNA"/>
</dbReference>
<keyword evidence="1" id="KW-0812">Transmembrane</keyword>
<protein>
    <submittedName>
        <fullName evidence="2">Uncharacterized protein</fullName>
    </submittedName>
</protein>
<feature type="transmembrane region" description="Helical" evidence="1">
    <location>
        <begin position="33"/>
        <end position="58"/>
    </location>
</feature>
<dbReference type="Proteomes" id="UP000248423">
    <property type="component" value="Unassembled WGS sequence"/>
</dbReference>
<evidence type="ECO:0000313" key="3">
    <source>
        <dbReference type="Proteomes" id="UP000248423"/>
    </source>
</evidence>
<keyword evidence="1" id="KW-1133">Transmembrane helix</keyword>
<proteinExistence type="predicted"/>
<keyword evidence="3" id="KW-1185">Reference proteome</keyword>
<dbReference type="OrthoDB" id="10468418at2759"/>
<evidence type="ECO:0000313" key="2">
    <source>
        <dbReference type="EMBL" id="PYI08012.1"/>
    </source>
</evidence>
<reference evidence="2 3" key="1">
    <citation type="submission" date="2018-02" db="EMBL/GenBank/DDBJ databases">
        <title>The genomes of Aspergillus section Nigri reveals drivers in fungal speciation.</title>
        <authorList>
            <consortium name="DOE Joint Genome Institute"/>
            <person name="Vesth T.C."/>
            <person name="Nybo J."/>
            <person name="Theobald S."/>
            <person name="Brandl J."/>
            <person name="Frisvad J.C."/>
            <person name="Nielsen K.F."/>
            <person name="Lyhne E.K."/>
            <person name="Kogle M.E."/>
            <person name="Kuo A."/>
            <person name="Riley R."/>
            <person name="Clum A."/>
            <person name="Nolan M."/>
            <person name="Lipzen A."/>
            <person name="Salamov A."/>
            <person name="Henrissat B."/>
            <person name="Wiebenga A."/>
            <person name="De vries R.P."/>
            <person name="Grigoriev I.V."/>
            <person name="Mortensen U.H."/>
            <person name="Andersen M.R."/>
            <person name="Baker S.E."/>
        </authorList>
    </citation>
    <scope>NUCLEOTIDE SEQUENCE [LARGE SCALE GENOMIC DNA]</scope>
    <source>
        <strain evidence="2 3">CBS 121057</strain>
    </source>
</reference>
<dbReference type="VEuPathDB" id="FungiDB:BO78DRAFT_79067"/>
<name>A0A319ECY3_ASPSB</name>
<sequence length="159" mass="17818">MVGLLTGELGWPVGFWSRYSPFGVLLCACIRRFFPLCLFFFFLSLLFLVGPASVSLWFSVFCHDHPRPVGVGGLYLPWGSVRLGLLFPAHSGGFRCYSIIVRVWLRVWPKHAGFSSATGFLLGYEKVVFYRFELVLGTLAQGTAGMPANHQKSYRSLIC</sequence>
<accession>A0A319ECY3</accession>